<gene>
    <name evidence="3" type="ORF">MPH_09240</name>
</gene>
<evidence type="ECO:0000313" key="3">
    <source>
        <dbReference type="EMBL" id="EKG13608.1"/>
    </source>
</evidence>
<reference evidence="3 4" key="1">
    <citation type="journal article" date="2012" name="BMC Genomics">
        <title>Tools to kill: Genome of one of the most destructive plant pathogenic fungi Macrophomina phaseolina.</title>
        <authorList>
            <person name="Islam M.S."/>
            <person name="Haque M.S."/>
            <person name="Islam M.M."/>
            <person name="Emdad E.M."/>
            <person name="Halim A."/>
            <person name="Hossen Q.M.M."/>
            <person name="Hossain M.Z."/>
            <person name="Ahmed B."/>
            <person name="Rahim S."/>
            <person name="Rahman M.S."/>
            <person name="Alam M.M."/>
            <person name="Hou S."/>
            <person name="Wan X."/>
            <person name="Saito J.A."/>
            <person name="Alam M."/>
        </authorList>
    </citation>
    <scope>NUCLEOTIDE SEQUENCE [LARGE SCALE GENOMIC DNA]</scope>
    <source>
        <strain evidence="3 4">MS6</strain>
    </source>
</reference>
<feature type="signal peptide" evidence="2">
    <location>
        <begin position="1"/>
        <end position="22"/>
    </location>
</feature>
<dbReference type="Proteomes" id="UP000007129">
    <property type="component" value="Unassembled WGS sequence"/>
</dbReference>
<dbReference type="EMBL" id="AHHD01000392">
    <property type="protein sequence ID" value="EKG13608.1"/>
    <property type="molecule type" value="Genomic_DNA"/>
</dbReference>
<accession>K2RG85</accession>
<comment type="caution">
    <text evidence="3">The sequence shown here is derived from an EMBL/GenBank/DDBJ whole genome shotgun (WGS) entry which is preliminary data.</text>
</comment>
<dbReference type="VEuPathDB" id="FungiDB:MPH_09240"/>
<dbReference type="OrthoDB" id="3641180at2759"/>
<dbReference type="AlphaFoldDB" id="K2RG85"/>
<dbReference type="InParanoid" id="K2RG85"/>
<protein>
    <submittedName>
        <fullName evidence="3">Uncharacterized protein</fullName>
    </submittedName>
</protein>
<evidence type="ECO:0000256" key="1">
    <source>
        <dbReference type="SAM" id="MobiDB-lite"/>
    </source>
</evidence>
<feature type="chain" id="PRO_5003867565" evidence="2">
    <location>
        <begin position="23"/>
        <end position="746"/>
    </location>
</feature>
<sequence>MSTKLTLFARALLLGLPHIVSAAPAATAASLSETGNGKTLLVTTTVSNTPYTITFGPSTVSTPTVVVENGVSTTQTTTVPAGGAVWAILGALPAALVGLPNPVPPPEAPITPDEPTGGEPEDDPNDECKKEEYPQCKLECTIRPEVDDHTITTISECATKAECTSTITTCSGAAKATTATATVSDYVVDPEPTDVGDSHVDMYEDPASYTDEDGINAQYPMIESEYSKLGIEDKSSTECAKDAGSTFPRDETYKNVLTFCKNNAGKKPGTNIGLYQDFLTGISKVSIKIDYDPECTPDKVPDGVSAPDYVLGDLIEDNCVDNLANVLDNCDTADSNKHGGSQTSSCLKYSISSSSGLQCHAAGGTTANIDAVEKVIDQYCSDSSVTPGQGNMFTSPVKPHFGDGAQLYVSYAESRSCPRGKYYSYSKDQCKKNFKSVLDGCEKDGKTFGGNVTEGCGVFDLSPISIPAPGDLSCKDGDGLTSARDDIRANIDDFCNKVIKGKKLDPPARGSTSEYSMIYGKDGGKVATAIKVHWNDNGSTCPRNHESVDLPQESCEVLLGRVMDDCDTKSGDKHGGSITHECAIYSIAPTDAQLTCGNTWGASTTGQGPFAAPFPLDNGEEAVKEFCGLSNFYLDPENSEPDPNEFDQGVNPKGWLNRDYRFPEGNDWKHLVNIKVTYADPQPAGCAPKKKMKIGDVKDDCVKFLRQTLNNCDTSSGTKNGGVNMQVASDYGCINWAVLGASPDKP</sequence>
<organism evidence="3 4">
    <name type="scientific">Macrophomina phaseolina (strain MS6)</name>
    <name type="common">Charcoal rot fungus</name>
    <dbReference type="NCBI Taxonomy" id="1126212"/>
    <lineage>
        <taxon>Eukaryota</taxon>
        <taxon>Fungi</taxon>
        <taxon>Dikarya</taxon>
        <taxon>Ascomycota</taxon>
        <taxon>Pezizomycotina</taxon>
        <taxon>Dothideomycetes</taxon>
        <taxon>Dothideomycetes incertae sedis</taxon>
        <taxon>Botryosphaeriales</taxon>
        <taxon>Botryosphaeriaceae</taxon>
        <taxon>Macrophomina</taxon>
    </lineage>
</organism>
<dbReference type="HOGENOM" id="CLU_372570_0_0_1"/>
<feature type="region of interest" description="Disordered" evidence="1">
    <location>
        <begin position="100"/>
        <end position="129"/>
    </location>
</feature>
<name>K2RG85_MACPH</name>
<keyword evidence="2" id="KW-0732">Signal</keyword>
<evidence type="ECO:0000313" key="4">
    <source>
        <dbReference type="Proteomes" id="UP000007129"/>
    </source>
</evidence>
<proteinExistence type="predicted"/>
<evidence type="ECO:0000256" key="2">
    <source>
        <dbReference type="SAM" id="SignalP"/>
    </source>
</evidence>